<reference evidence="1" key="2">
    <citation type="submission" date="2016-06" db="EMBL/GenBank/DDBJ databases">
        <title>The genome of a short-lived fish provides insights into sex chromosome evolution and the genetic control of aging.</title>
        <authorList>
            <person name="Reichwald K."/>
            <person name="Felder M."/>
            <person name="Petzold A."/>
            <person name="Koch P."/>
            <person name="Groth M."/>
            <person name="Platzer M."/>
        </authorList>
    </citation>
    <scope>NUCLEOTIDE SEQUENCE</scope>
    <source>
        <tissue evidence="1">Brain</tissue>
    </source>
</reference>
<organism evidence="1">
    <name type="scientific">Nothobranchius rachovii</name>
    <name type="common">bluefin notho</name>
    <dbReference type="NCBI Taxonomy" id="451742"/>
    <lineage>
        <taxon>Eukaryota</taxon>
        <taxon>Metazoa</taxon>
        <taxon>Chordata</taxon>
        <taxon>Craniata</taxon>
        <taxon>Vertebrata</taxon>
        <taxon>Euteleostomi</taxon>
        <taxon>Actinopterygii</taxon>
        <taxon>Neopterygii</taxon>
        <taxon>Teleostei</taxon>
        <taxon>Neoteleostei</taxon>
        <taxon>Acanthomorphata</taxon>
        <taxon>Ovalentaria</taxon>
        <taxon>Atherinomorphae</taxon>
        <taxon>Cyprinodontiformes</taxon>
        <taxon>Nothobranchiidae</taxon>
        <taxon>Nothobranchius</taxon>
    </lineage>
</organism>
<feature type="non-terminal residue" evidence="1">
    <location>
        <position position="51"/>
    </location>
</feature>
<feature type="non-terminal residue" evidence="1">
    <location>
        <position position="1"/>
    </location>
</feature>
<sequence length="51" mass="5734">ISQVCDSFTLDGPVEFCHMACFSYSAFLGFSNPPRRFTTHIHTLVGMSYDV</sequence>
<dbReference type="AlphaFoldDB" id="A0A1A8Q4X7"/>
<gene>
    <name evidence="1" type="primary">Nfu_g_1_000061</name>
</gene>
<accession>A0A1A8Q4X7</accession>
<proteinExistence type="predicted"/>
<reference evidence="1" key="1">
    <citation type="submission" date="2016-05" db="EMBL/GenBank/DDBJ databases">
        <authorList>
            <person name="Lavstsen T."/>
            <person name="Jespersen J.S."/>
        </authorList>
    </citation>
    <scope>NUCLEOTIDE SEQUENCE</scope>
    <source>
        <tissue evidence="1">Brain</tissue>
    </source>
</reference>
<protein>
    <submittedName>
        <fullName evidence="1">Uncharacterized protein</fullName>
    </submittedName>
</protein>
<dbReference type="EMBL" id="HAEI01004385">
    <property type="protein sequence ID" value="SBR88551.1"/>
    <property type="molecule type" value="Transcribed_RNA"/>
</dbReference>
<evidence type="ECO:0000313" key="1">
    <source>
        <dbReference type="EMBL" id="SBR88551.1"/>
    </source>
</evidence>
<name>A0A1A8Q4X7_9TELE</name>